<organism evidence="2 3">
    <name type="scientific">Dactylosporangium siamense</name>
    <dbReference type="NCBI Taxonomy" id="685454"/>
    <lineage>
        <taxon>Bacteria</taxon>
        <taxon>Bacillati</taxon>
        <taxon>Actinomycetota</taxon>
        <taxon>Actinomycetes</taxon>
        <taxon>Micromonosporales</taxon>
        <taxon>Micromonosporaceae</taxon>
        <taxon>Dactylosporangium</taxon>
    </lineage>
</organism>
<feature type="region of interest" description="Disordered" evidence="1">
    <location>
        <begin position="1"/>
        <end position="38"/>
    </location>
</feature>
<dbReference type="AlphaFoldDB" id="A0A919UAB0"/>
<proteinExistence type="predicted"/>
<name>A0A919UAB0_9ACTN</name>
<dbReference type="EMBL" id="BONQ01000034">
    <property type="protein sequence ID" value="GIG44291.1"/>
    <property type="molecule type" value="Genomic_DNA"/>
</dbReference>
<keyword evidence="3" id="KW-1185">Reference proteome</keyword>
<protein>
    <submittedName>
        <fullName evidence="2">Uncharacterized protein</fullName>
    </submittedName>
</protein>
<evidence type="ECO:0000313" key="2">
    <source>
        <dbReference type="EMBL" id="GIG44291.1"/>
    </source>
</evidence>
<dbReference type="Proteomes" id="UP000660611">
    <property type="component" value="Unassembled WGS sequence"/>
</dbReference>
<comment type="caution">
    <text evidence="2">The sequence shown here is derived from an EMBL/GenBank/DDBJ whole genome shotgun (WGS) entry which is preliminary data.</text>
</comment>
<reference evidence="2" key="1">
    <citation type="submission" date="2021-01" db="EMBL/GenBank/DDBJ databases">
        <title>Whole genome shotgun sequence of Dactylosporangium siamense NBRC 106093.</title>
        <authorList>
            <person name="Komaki H."/>
            <person name="Tamura T."/>
        </authorList>
    </citation>
    <scope>NUCLEOTIDE SEQUENCE</scope>
    <source>
        <strain evidence="2">NBRC 106093</strain>
    </source>
</reference>
<gene>
    <name evidence="2" type="ORF">Dsi01nite_023320</name>
</gene>
<evidence type="ECO:0000313" key="3">
    <source>
        <dbReference type="Proteomes" id="UP000660611"/>
    </source>
</evidence>
<evidence type="ECO:0000256" key="1">
    <source>
        <dbReference type="SAM" id="MobiDB-lite"/>
    </source>
</evidence>
<accession>A0A919UAB0</accession>
<sequence>MRESGGGDAAYPAHWTRPGRAYRNRSSDQEVEVEAPTGVGTPARARVRSLESVAISPDIVQRRVGRVRRRVSVRA</sequence>